<comment type="caution">
    <text evidence="1">Lacks conserved residue(s) required for the propagation of feature annotation.</text>
</comment>
<keyword evidence="1" id="KW-1133">Transmembrane helix</keyword>
<dbReference type="Pfam" id="PF03134">
    <property type="entry name" value="TB2_DP1_HVA22"/>
    <property type="match status" value="1"/>
</dbReference>
<keyword evidence="1" id="KW-0812">Transmembrane</keyword>
<feature type="region of interest" description="Disordered" evidence="2">
    <location>
        <begin position="334"/>
        <end position="353"/>
    </location>
</feature>
<dbReference type="PANTHER" id="PTHR12300:SF177">
    <property type="entry name" value="PROTEIN YOP1"/>
    <property type="match status" value="1"/>
</dbReference>
<dbReference type="EMBL" id="MCBR01008279">
    <property type="protein sequence ID" value="RKF74818.1"/>
    <property type="molecule type" value="Genomic_DNA"/>
</dbReference>
<protein>
    <recommendedName>
        <fullName evidence="1">Protein YOP1</fullName>
    </recommendedName>
</protein>
<comment type="subcellular location">
    <subcellularLocation>
        <location evidence="1">Membrane</location>
        <topology evidence="1">Multi-pass membrane protein</topology>
    </subcellularLocation>
</comment>
<comment type="caution">
    <text evidence="3">The sequence shown here is derived from an EMBL/GenBank/DDBJ whole genome shotgun (WGS) entry which is preliminary data.</text>
</comment>
<accession>A0A420IJU5</accession>
<evidence type="ECO:0000313" key="4">
    <source>
        <dbReference type="Proteomes" id="UP000285405"/>
    </source>
</evidence>
<dbReference type="GO" id="GO:0016020">
    <property type="term" value="C:membrane"/>
    <property type="evidence" value="ECO:0007669"/>
    <property type="project" value="UniProtKB-SubCell"/>
</dbReference>
<reference evidence="3 4" key="1">
    <citation type="journal article" date="2018" name="BMC Genomics">
        <title>Comparative genome analyses reveal sequence features reflecting distinct modes of host-adaptation between dicot and monocot powdery mildew.</title>
        <authorList>
            <person name="Wu Y."/>
            <person name="Ma X."/>
            <person name="Pan Z."/>
            <person name="Kale S.D."/>
            <person name="Song Y."/>
            <person name="King H."/>
            <person name="Zhang Q."/>
            <person name="Presley C."/>
            <person name="Deng X."/>
            <person name="Wei C.I."/>
            <person name="Xiao S."/>
        </authorList>
    </citation>
    <scope>NUCLEOTIDE SEQUENCE [LARGE SCALE GENOMIC DNA]</scope>
    <source>
        <strain evidence="3">UCSC1</strain>
    </source>
</reference>
<name>A0A420IJU5_9PEZI</name>
<gene>
    <name evidence="3" type="ORF">GcC1_082002</name>
</gene>
<keyword evidence="1" id="KW-0472">Membrane</keyword>
<dbReference type="PANTHER" id="PTHR12300">
    <property type="entry name" value="HVA22-LIKE PROTEINS"/>
    <property type="match status" value="1"/>
</dbReference>
<proteinExistence type="inferred from homology"/>
<dbReference type="OrthoDB" id="434647at2759"/>
<evidence type="ECO:0000256" key="1">
    <source>
        <dbReference type="RuleBase" id="RU362006"/>
    </source>
</evidence>
<dbReference type="AlphaFoldDB" id="A0A420IJU5"/>
<dbReference type="InterPro" id="IPR004345">
    <property type="entry name" value="TB2_DP1_HVA22"/>
</dbReference>
<evidence type="ECO:0000256" key="2">
    <source>
        <dbReference type="SAM" id="MobiDB-lite"/>
    </source>
</evidence>
<feature type="transmembrane region" description="Helical" evidence="1">
    <location>
        <begin position="37"/>
        <end position="61"/>
    </location>
</feature>
<dbReference type="Proteomes" id="UP000285405">
    <property type="component" value="Unassembled WGS sequence"/>
</dbReference>
<comment type="similarity">
    <text evidence="1">Belongs to the DP1 family.</text>
</comment>
<organism evidence="3 4">
    <name type="scientific">Golovinomyces cichoracearum</name>
    <dbReference type="NCBI Taxonomy" id="62708"/>
    <lineage>
        <taxon>Eukaryota</taxon>
        <taxon>Fungi</taxon>
        <taxon>Dikarya</taxon>
        <taxon>Ascomycota</taxon>
        <taxon>Pezizomycotina</taxon>
        <taxon>Leotiomycetes</taxon>
        <taxon>Erysiphales</taxon>
        <taxon>Erysiphaceae</taxon>
        <taxon>Golovinomyces</taxon>
    </lineage>
</organism>
<sequence>MLDTFARLLSSIPTFLFPVFASYKALKTSNPALLTPWLMYWVVLACTLFFESWTIFILLWIPFYSWIRLGFLLYLILPQTQGAKVLYQTHVHPFLEKNEQKIDELISSVHDRIKSAGYRYLRCVVKFIKQNLLSFPPKDPTPPPTPTNLGYTQSLMARFNLPISRPVTSGNPTGGATSSISEFYSLLASAVNTVTSRDSLSKGLTPHLSPGTTSTERLSFISAQRKRLAILLSALEKEASELKTDVDGSLTTSHLPGTLFEESCSDSDETREKARNSISGLVKSQSEADFEKIEADSIVEELESSLKKAGISPNSGGWLRWSWRTQKEEAQVNTCLSHAESTEDEGKSTGVDL</sequence>
<evidence type="ECO:0000313" key="3">
    <source>
        <dbReference type="EMBL" id="RKF74818.1"/>
    </source>
</evidence>